<dbReference type="OrthoDB" id="671703at2759"/>
<evidence type="ECO:0008006" key="8">
    <source>
        <dbReference type="Google" id="ProtNLM"/>
    </source>
</evidence>
<sequence>MEDPVEVFCLVFSILFRAYILKQNHIKYSLSSFLFGNNYPPSFDLFKEIEMASSKFLISLRHLISGRCCIFFCFLLCFFFLFCERCRSEASAAPKTDPIEARAVNTMLGRWELTESSLWNISGELCSGAAIDNTDANEFNPAIKCDCNFQNVTICHITLFKVYAMDVTGAFPEELSSLTYLTNLGLGPNNFTGTLPAELGGLRNLQQWYMTSSGLSGELPTSLSNLTAMQTLDLSFNNITGNIPLSLFSLSSLTTPDVEPPKEHRANGPIGRADWIVALRLTIGDRDCRQHTPADWVSLGPALHPHRPDISGPTRQAGRCLIRRGEKMSNMHATPDDSGSSLNSEYIQNKALCVDSDLKRQSYFYCLENNCTQTQNFQIKPIPENAESKYVQNKALCVKNGAKTRELLIFEV</sequence>
<evidence type="ECO:0000256" key="5">
    <source>
        <dbReference type="SAM" id="Phobius"/>
    </source>
</evidence>
<dbReference type="InterPro" id="IPR001611">
    <property type="entry name" value="Leu-rich_rpt"/>
</dbReference>
<keyword evidence="5" id="KW-0472">Membrane</keyword>
<keyword evidence="3" id="KW-0677">Repeat</keyword>
<organism evidence="6 7">
    <name type="scientific">Dendrobium nobile</name>
    <name type="common">Orchid</name>
    <dbReference type="NCBI Taxonomy" id="94219"/>
    <lineage>
        <taxon>Eukaryota</taxon>
        <taxon>Viridiplantae</taxon>
        <taxon>Streptophyta</taxon>
        <taxon>Embryophyta</taxon>
        <taxon>Tracheophyta</taxon>
        <taxon>Spermatophyta</taxon>
        <taxon>Magnoliopsida</taxon>
        <taxon>Liliopsida</taxon>
        <taxon>Asparagales</taxon>
        <taxon>Orchidaceae</taxon>
        <taxon>Epidendroideae</taxon>
        <taxon>Malaxideae</taxon>
        <taxon>Dendrobiinae</taxon>
        <taxon>Dendrobium</taxon>
    </lineage>
</organism>
<dbReference type="GO" id="GO:0005886">
    <property type="term" value="C:plasma membrane"/>
    <property type="evidence" value="ECO:0007669"/>
    <property type="project" value="TreeGrafter"/>
</dbReference>
<dbReference type="FunFam" id="3.80.10.10:FF:000041">
    <property type="entry name" value="LRR receptor-like serine/threonine-protein kinase ERECTA"/>
    <property type="match status" value="1"/>
</dbReference>
<comment type="caution">
    <text evidence="6">The sequence shown here is derived from an EMBL/GenBank/DDBJ whole genome shotgun (WGS) entry which is preliminary data.</text>
</comment>
<evidence type="ECO:0000256" key="3">
    <source>
        <dbReference type="ARBA" id="ARBA00022737"/>
    </source>
</evidence>
<dbReference type="SUPFAM" id="SSF52058">
    <property type="entry name" value="L domain-like"/>
    <property type="match status" value="1"/>
</dbReference>
<evidence type="ECO:0000256" key="1">
    <source>
        <dbReference type="ARBA" id="ARBA00022614"/>
    </source>
</evidence>
<keyword evidence="2" id="KW-0732">Signal</keyword>
<keyword evidence="5" id="KW-1133">Transmembrane helix</keyword>
<keyword evidence="4" id="KW-0325">Glycoprotein</keyword>
<dbReference type="Pfam" id="PF00560">
    <property type="entry name" value="LRR_1"/>
    <property type="match status" value="1"/>
</dbReference>
<dbReference type="SMR" id="A0A8T3AIP2"/>
<evidence type="ECO:0000256" key="4">
    <source>
        <dbReference type="ARBA" id="ARBA00023180"/>
    </source>
</evidence>
<name>A0A8T3AIP2_DENNO</name>
<evidence type="ECO:0000256" key="2">
    <source>
        <dbReference type="ARBA" id="ARBA00022729"/>
    </source>
</evidence>
<dbReference type="InterPro" id="IPR032675">
    <property type="entry name" value="LRR_dom_sf"/>
</dbReference>
<protein>
    <recommendedName>
        <fullName evidence="8">LRR receptor-like serine/threonine-protein kinase</fullName>
    </recommendedName>
</protein>
<keyword evidence="7" id="KW-1185">Reference proteome</keyword>
<dbReference type="InterPro" id="IPR051824">
    <property type="entry name" value="LRR_Rcpt-Like_S/T_Kinase"/>
</dbReference>
<dbReference type="AlphaFoldDB" id="A0A8T3AIP2"/>
<dbReference type="Gene3D" id="3.80.10.10">
    <property type="entry name" value="Ribonuclease Inhibitor"/>
    <property type="match status" value="1"/>
</dbReference>
<evidence type="ECO:0000313" key="6">
    <source>
        <dbReference type="EMBL" id="KAI0495632.1"/>
    </source>
</evidence>
<reference evidence="6" key="1">
    <citation type="journal article" date="2022" name="Front. Genet.">
        <title>Chromosome-Scale Assembly of the Dendrobium nobile Genome Provides Insights Into the Molecular Mechanism of the Biosynthesis of the Medicinal Active Ingredient of Dendrobium.</title>
        <authorList>
            <person name="Xu Q."/>
            <person name="Niu S.-C."/>
            <person name="Li K.-L."/>
            <person name="Zheng P.-J."/>
            <person name="Zhang X.-J."/>
            <person name="Jia Y."/>
            <person name="Liu Y."/>
            <person name="Niu Y.-X."/>
            <person name="Yu L.-H."/>
            <person name="Chen D.-F."/>
            <person name="Zhang G.-Q."/>
        </authorList>
    </citation>
    <scope>NUCLEOTIDE SEQUENCE</scope>
    <source>
        <tissue evidence="6">Leaf</tissue>
    </source>
</reference>
<dbReference type="Proteomes" id="UP000829196">
    <property type="component" value="Unassembled WGS sequence"/>
</dbReference>
<keyword evidence="5" id="KW-0812">Transmembrane</keyword>
<proteinExistence type="predicted"/>
<keyword evidence="1" id="KW-0433">Leucine-rich repeat</keyword>
<accession>A0A8T3AIP2</accession>
<dbReference type="EMBL" id="JAGYWB010000016">
    <property type="protein sequence ID" value="KAI0495632.1"/>
    <property type="molecule type" value="Genomic_DNA"/>
</dbReference>
<evidence type="ECO:0000313" key="7">
    <source>
        <dbReference type="Proteomes" id="UP000829196"/>
    </source>
</evidence>
<gene>
    <name evidence="6" type="ORF">KFK09_021935</name>
</gene>
<dbReference type="PANTHER" id="PTHR48006:SF34">
    <property type="entry name" value="OS08G0203700 PROTEIN"/>
    <property type="match status" value="1"/>
</dbReference>
<dbReference type="PANTHER" id="PTHR48006">
    <property type="entry name" value="LEUCINE-RICH REPEAT-CONTAINING PROTEIN DDB_G0281931-RELATED"/>
    <property type="match status" value="1"/>
</dbReference>
<feature type="transmembrane region" description="Helical" evidence="5">
    <location>
        <begin position="64"/>
        <end position="82"/>
    </location>
</feature>